<dbReference type="KEGG" id="barh:WN72_39070"/>
<dbReference type="EMBL" id="CP030050">
    <property type="protein sequence ID" value="QOZ71633.1"/>
    <property type="molecule type" value="Genomic_DNA"/>
</dbReference>
<proteinExistence type="predicted"/>
<gene>
    <name evidence="1" type="ORF">WN72_39070</name>
</gene>
<sequence length="92" mass="10066">MRGEVGLHRRCNPGEGVQVYRWTLRMEGAPHPNPLPVRTGRGSRGADAAANASYTIFQYLLMPDGQSLRARTSLACRSKVTETRGAQPQAQS</sequence>
<dbReference type="Proteomes" id="UP000594015">
    <property type="component" value="Chromosome"/>
</dbReference>
<organism evidence="1 2">
    <name type="scientific">Bradyrhizobium arachidis</name>
    <dbReference type="NCBI Taxonomy" id="858423"/>
    <lineage>
        <taxon>Bacteria</taxon>
        <taxon>Pseudomonadati</taxon>
        <taxon>Pseudomonadota</taxon>
        <taxon>Alphaproteobacteria</taxon>
        <taxon>Hyphomicrobiales</taxon>
        <taxon>Nitrobacteraceae</taxon>
        <taxon>Bradyrhizobium</taxon>
    </lineage>
</organism>
<reference evidence="1 2" key="1">
    <citation type="submission" date="2018-06" db="EMBL/GenBank/DDBJ databases">
        <title>Comparative genomics of Bradyrhizobium nodulating Arachidis hypogaea.</title>
        <authorList>
            <person name="Li Y."/>
        </authorList>
    </citation>
    <scope>NUCLEOTIDE SEQUENCE [LARGE SCALE GENOMIC DNA]</scope>
    <source>
        <strain evidence="1 2">CCBAU 051107</strain>
    </source>
</reference>
<evidence type="ECO:0000313" key="2">
    <source>
        <dbReference type="Proteomes" id="UP000594015"/>
    </source>
</evidence>
<accession>A0AAE7TK20</accession>
<protein>
    <submittedName>
        <fullName evidence="1">Uncharacterized protein</fullName>
    </submittedName>
</protein>
<dbReference type="AlphaFoldDB" id="A0AAE7TK20"/>
<name>A0AAE7TK20_9BRAD</name>
<evidence type="ECO:0000313" key="1">
    <source>
        <dbReference type="EMBL" id="QOZ71633.1"/>
    </source>
</evidence>